<comment type="pathway">
    <text evidence="2 9">Lipid metabolism; fatty acid biosynthesis.</text>
</comment>
<evidence type="ECO:0000313" key="11">
    <source>
        <dbReference type="EMBL" id="GMM60517.1"/>
    </source>
</evidence>
<evidence type="ECO:0000256" key="1">
    <source>
        <dbReference type="ARBA" id="ARBA00003761"/>
    </source>
</evidence>
<dbReference type="InterPro" id="IPR000089">
    <property type="entry name" value="Biotin_lipoyl"/>
</dbReference>
<keyword evidence="5 9" id="KW-0276">Fatty acid metabolism</keyword>
<dbReference type="PRINTS" id="PR01071">
    <property type="entry name" value="ACOABIOTINCC"/>
</dbReference>
<proteinExistence type="predicted"/>
<name>A0ABQ6P6I4_9SPHN</name>
<comment type="function">
    <text evidence="1 9">This protein is a component of the acetyl coenzyme A carboxylase complex; first, biotin carboxylase catalyzes the carboxylation of the carrier protein and then the transcarboxylase transfers the carboxyl group to form malonyl-CoA.</text>
</comment>
<dbReference type="SUPFAM" id="SSF51230">
    <property type="entry name" value="Single hybrid motif"/>
    <property type="match status" value="1"/>
</dbReference>
<dbReference type="InterPro" id="IPR011053">
    <property type="entry name" value="Single_hybrid_motif"/>
</dbReference>
<evidence type="ECO:0000313" key="12">
    <source>
        <dbReference type="Proteomes" id="UP001187221"/>
    </source>
</evidence>
<evidence type="ECO:0000256" key="2">
    <source>
        <dbReference type="ARBA" id="ARBA00005194"/>
    </source>
</evidence>
<evidence type="ECO:0000256" key="4">
    <source>
        <dbReference type="ARBA" id="ARBA00022516"/>
    </source>
</evidence>
<dbReference type="Proteomes" id="UP001187221">
    <property type="component" value="Unassembled WGS sequence"/>
</dbReference>
<dbReference type="InterPro" id="IPR001249">
    <property type="entry name" value="AcCoA_biotinCC"/>
</dbReference>
<dbReference type="PROSITE" id="PS50968">
    <property type="entry name" value="BIOTINYL_LIPOYL"/>
    <property type="match status" value="1"/>
</dbReference>
<feature type="domain" description="Lipoyl-binding" evidence="10">
    <location>
        <begin position="89"/>
        <end position="165"/>
    </location>
</feature>
<gene>
    <name evidence="11" type="primary">accB</name>
    <name evidence="11" type="ORF">NUTIK01_12940</name>
</gene>
<dbReference type="PANTHER" id="PTHR45266:SF3">
    <property type="entry name" value="OXALOACETATE DECARBOXYLASE ALPHA CHAIN"/>
    <property type="match status" value="1"/>
</dbReference>
<protein>
    <recommendedName>
        <fullName evidence="3 9">Biotin carboxyl carrier protein of acetyl-CoA carboxylase</fullName>
    </recommendedName>
</protein>
<dbReference type="Pfam" id="PF00364">
    <property type="entry name" value="Biotin_lipoyl"/>
    <property type="match status" value="1"/>
</dbReference>
<keyword evidence="7 9" id="KW-0275">Fatty acid biosynthesis</keyword>
<organism evidence="11 12">
    <name type="scientific">Novosphingobium pituita</name>
    <dbReference type="NCBI Taxonomy" id="3056842"/>
    <lineage>
        <taxon>Bacteria</taxon>
        <taxon>Pseudomonadati</taxon>
        <taxon>Pseudomonadota</taxon>
        <taxon>Alphaproteobacteria</taxon>
        <taxon>Sphingomonadales</taxon>
        <taxon>Sphingomonadaceae</taxon>
        <taxon>Novosphingobium</taxon>
    </lineage>
</organism>
<dbReference type="NCBIfam" id="TIGR00531">
    <property type="entry name" value="BCCP"/>
    <property type="match status" value="1"/>
</dbReference>
<evidence type="ECO:0000256" key="6">
    <source>
        <dbReference type="ARBA" id="ARBA00023098"/>
    </source>
</evidence>
<evidence type="ECO:0000259" key="10">
    <source>
        <dbReference type="PROSITE" id="PS50968"/>
    </source>
</evidence>
<keyword evidence="12" id="KW-1185">Reference proteome</keyword>
<dbReference type="Gene3D" id="2.40.50.100">
    <property type="match status" value="1"/>
</dbReference>
<dbReference type="PANTHER" id="PTHR45266">
    <property type="entry name" value="OXALOACETATE DECARBOXYLASE ALPHA CHAIN"/>
    <property type="match status" value="1"/>
</dbReference>
<keyword evidence="4 9" id="KW-0444">Lipid biosynthesis</keyword>
<sequence>MGHDTGEDHGKQAAATMAIDGALVRELAELLADTGLTEIEVEDGARKIRVARTLTAAPVTQMVAAPAAPFAAAPVAAPAGEAAPAADLAGAVKSPMVGTCYLSPEPGAAAFVSVGQTVKAGDTLLIVEAMKVMNPIVAPAAGTIKAILVENAQPVEFDQPLVVIA</sequence>
<reference evidence="11 12" key="1">
    <citation type="submission" date="2023-06" db="EMBL/GenBank/DDBJ databases">
        <title>Draft genome sequence of Novosphingobium sp. strain IK01.</title>
        <authorList>
            <person name="Hatamoto M."/>
            <person name="Ikarashi T."/>
            <person name="Yamaguchi T."/>
        </authorList>
    </citation>
    <scope>NUCLEOTIDE SEQUENCE [LARGE SCALE GENOMIC DNA]</scope>
    <source>
        <strain evidence="11 12">IK01</strain>
    </source>
</reference>
<evidence type="ECO:0000256" key="8">
    <source>
        <dbReference type="ARBA" id="ARBA00023267"/>
    </source>
</evidence>
<dbReference type="InterPro" id="IPR001882">
    <property type="entry name" value="Biotin_BS"/>
</dbReference>
<keyword evidence="6 9" id="KW-0443">Lipid metabolism</keyword>
<evidence type="ECO:0000256" key="5">
    <source>
        <dbReference type="ARBA" id="ARBA00022832"/>
    </source>
</evidence>
<accession>A0ABQ6P6I4</accession>
<keyword evidence="8 9" id="KW-0092">Biotin</keyword>
<dbReference type="PROSITE" id="PS00188">
    <property type="entry name" value="BIOTIN"/>
    <property type="match status" value="1"/>
</dbReference>
<dbReference type="RefSeq" id="WP_317974309.1">
    <property type="nucleotide sequence ID" value="NZ_BTFW01000001.1"/>
</dbReference>
<evidence type="ECO:0000256" key="3">
    <source>
        <dbReference type="ARBA" id="ARBA00017562"/>
    </source>
</evidence>
<dbReference type="CDD" id="cd06850">
    <property type="entry name" value="biotinyl_domain"/>
    <property type="match status" value="1"/>
</dbReference>
<dbReference type="EMBL" id="BTFW01000001">
    <property type="protein sequence ID" value="GMM60517.1"/>
    <property type="molecule type" value="Genomic_DNA"/>
</dbReference>
<comment type="caution">
    <text evidence="11">The sequence shown here is derived from an EMBL/GenBank/DDBJ whole genome shotgun (WGS) entry which is preliminary data.</text>
</comment>
<evidence type="ECO:0000256" key="7">
    <source>
        <dbReference type="ARBA" id="ARBA00023160"/>
    </source>
</evidence>
<dbReference type="InterPro" id="IPR050709">
    <property type="entry name" value="Biotin_Carboxyl_Carrier/Decarb"/>
</dbReference>
<evidence type="ECO:0000256" key="9">
    <source>
        <dbReference type="RuleBase" id="RU364072"/>
    </source>
</evidence>